<protein>
    <submittedName>
        <fullName evidence="2">Methyltransferase type 11</fullName>
    </submittedName>
</protein>
<dbReference type="InterPro" id="IPR029063">
    <property type="entry name" value="SAM-dependent_MTases_sf"/>
</dbReference>
<dbReference type="SUPFAM" id="SSF53335">
    <property type="entry name" value="S-adenosyl-L-methionine-dependent methyltransferases"/>
    <property type="match status" value="1"/>
</dbReference>
<keyword evidence="2" id="KW-0489">Methyltransferase</keyword>
<keyword evidence="2" id="KW-0808">Transferase</keyword>
<keyword evidence="3" id="KW-1185">Reference proteome</keyword>
<dbReference type="CDD" id="cd02440">
    <property type="entry name" value="AdoMet_MTases"/>
    <property type="match status" value="1"/>
</dbReference>
<keyword evidence="1" id="KW-0474">Menaquinone biosynthesis</keyword>
<organism evidence="2 3">
    <name type="scientific">Methylobacter tundripaludum (strain ATCC BAA-1195 / DSM 17260 / SV96)</name>
    <dbReference type="NCBI Taxonomy" id="697282"/>
    <lineage>
        <taxon>Bacteria</taxon>
        <taxon>Pseudomonadati</taxon>
        <taxon>Pseudomonadota</taxon>
        <taxon>Gammaproteobacteria</taxon>
        <taxon>Methylococcales</taxon>
        <taxon>Methylococcaceae</taxon>
        <taxon>Methylobacter</taxon>
    </lineage>
</organism>
<dbReference type="PANTHER" id="PTHR42912">
    <property type="entry name" value="METHYLTRANSFERASE"/>
    <property type="match status" value="1"/>
</dbReference>
<dbReference type="eggNOG" id="COG2226">
    <property type="taxonomic scope" value="Bacteria"/>
</dbReference>
<evidence type="ECO:0000313" key="2">
    <source>
        <dbReference type="EMBL" id="EGW19808.1"/>
    </source>
</evidence>
<dbReference type="InterPro" id="IPR050508">
    <property type="entry name" value="Methyltransf_Superfamily"/>
</dbReference>
<dbReference type="GO" id="GO:0008168">
    <property type="term" value="F:methyltransferase activity"/>
    <property type="evidence" value="ECO:0007669"/>
    <property type="project" value="UniProtKB-KW"/>
</dbReference>
<dbReference type="Pfam" id="PF01209">
    <property type="entry name" value="Ubie_methyltran"/>
    <property type="match status" value="1"/>
</dbReference>
<sequence>MQCGKNQSTLTHKGRSTMTESSEIEILGTACQMSPQLEANAKAAMAYNAAADHFDHPVSSFWHRFGLRTVERIGLRSGERVLDVCSGSGGSALPAAGIVGPDGHVIAADLAERLIDLARAKAEARSLENIEFRVGDMLALGYPDDSFDAVVCVFGIFFVPDMTEAVRELWRMVKPGGRLAITTWGPNLFEPANGAFWDAIHIERPDLHRGFNPWDRISEPDGLRKMLAEANVCTVDILAEAGTHPLNSPDDWWKIAMGSGYRGTLEQLDTDTLDRVRQGNLARLVKEQVNIIETNVIYAVATKEVNQAIVEG</sequence>
<proteinExistence type="predicted"/>
<evidence type="ECO:0000256" key="1">
    <source>
        <dbReference type="ARBA" id="ARBA00022428"/>
    </source>
</evidence>
<dbReference type="GO" id="GO:0009234">
    <property type="term" value="P:menaquinone biosynthetic process"/>
    <property type="evidence" value="ECO:0007669"/>
    <property type="project" value="UniProtKB-KW"/>
</dbReference>
<dbReference type="Gene3D" id="3.40.50.150">
    <property type="entry name" value="Vaccinia Virus protein VP39"/>
    <property type="match status" value="1"/>
</dbReference>
<dbReference type="HOGENOM" id="CLU_037990_2_3_6"/>
<dbReference type="Proteomes" id="UP000004664">
    <property type="component" value="Unassembled WGS sequence"/>
</dbReference>
<reference evidence="2 3" key="1">
    <citation type="submission" date="2011-06" db="EMBL/GenBank/DDBJ databases">
        <title>Genomic sequence of Methylobacter tundripaludum SV96.</title>
        <authorList>
            <consortium name="US DOE Joint Genome Institute"/>
            <person name="Lucas S."/>
            <person name="Han J."/>
            <person name="Lapidus A."/>
            <person name="Cheng J.-F."/>
            <person name="Goodwin L."/>
            <person name="Pitluck S."/>
            <person name="Held B."/>
            <person name="Detter J.C."/>
            <person name="Han C."/>
            <person name="Tapia R."/>
            <person name="Land M."/>
            <person name="Hauser L."/>
            <person name="Kyrpides N."/>
            <person name="Ivanova N."/>
            <person name="Ovchinnikova G."/>
            <person name="Pagani I."/>
            <person name="Klotz M.G."/>
            <person name="Dispirito A.A."/>
            <person name="Murrell J.C."/>
            <person name="Dunfield P."/>
            <person name="Kalyuzhnaya M.G."/>
            <person name="Svenning M."/>
            <person name="Trotsenko Y.A."/>
            <person name="Stein L.Y."/>
            <person name="Woyke T."/>
        </authorList>
    </citation>
    <scope>NUCLEOTIDE SEQUENCE [LARGE SCALE GENOMIC DNA]</scope>
    <source>
        <strain evidence="3">ATCC BAA-1195 / DSM 17260 / SV96</strain>
    </source>
</reference>
<evidence type="ECO:0000313" key="3">
    <source>
        <dbReference type="Proteomes" id="UP000004664"/>
    </source>
</evidence>
<dbReference type="EMBL" id="JH109154">
    <property type="protein sequence ID" value="EGW19808.1"/>
    <property type="molecule type" value="Genomic_DNA"/>
</dbReference>
<name>G3J252_METTV</name>
<dbReference type="AlphaFoldDB" id="G3J252"/>
<gene>
    <name evidence="2" type="ORF">Mettu_2924</name>
</gene>
<dbReference type="PROSITE" id="PS51608">
    <property type="entry name" value="SAM_MT_UBIE"/>
    <property type="match status" value="1"/>
</dbReference>
<accession>G3J252</accession>
<dbReference type="GO" id="GO:0032259">
    <property type="term" value="P:methylation"/>
    <property type="evidence" value="ECO:0007669"/>
    <property type="project" value="UniProtKB-KW"/>
</dbReference>
<dbReference type="InterPro" id="IPR004033">
    <property type="entry name" value="UbiE/COQ5_MeTrFase"/>
</dbReference>
<dbReference type="STRING" id="697282.Mettu_2924"/>